<dbReference type="InterPro" id="IPR005255">
    <property type="entry name" value="PdxA_fam"/>
</dbReference>
<evidence type="ECO:0000256" key="1">
    <source>
        <dbReference type="ARBA" id="ARBA00022723"/>
    </source>
</evidence>
<dbReference type="SUPFAM" id="SSF53659">
    <property type="entry name" value="Isocitrate/Isopropylmalate dehydrogenase-like"/>
    <property type="match status" value="1"/>
</dbReference>
<evidence type="ECO:0000313" key="5">
    <source>
        <dbReference type="EMBL" id="EEX71656.1"/>
    </source>
</evidence>
<gene>
    <name evidence="5" type="primary">pdxA</name>
    <name evidence="5" type="ORF">GCWU000325_01188</name>
</gene>
<dbReference type="Pfam" id="PF04166">
    <property type="entry name" value="PdxA"/>
    <property type="match status" value="1"/>
</dbReference>
<evidence type="ECO:0000256" key="4">
    <source>
        <dbReference type="SAM" id="MobiDB-lite"/>
    </source>
</evidence>
<dbReference type="PANTHER" id="PTHR30004">
    <property type="entry name" value="4-HYDROXYTHREONINE-4-PHOSPHATE DEHYDROGENASE"/>
    <property type="match status" value="1"/>
</dbReference>
<keyword evidence="2 5" id="KW-0560">Oxidoreductase</keyword>
<comment type="caution">
    <text evidence="5">The sequence shown here is derived from an EMBL/GenBank/DDBJ whole genome shotgun (WGS) entry which is preliminary data.</text>
</comment>
<dbReference type="HOGENOM" id="CLU_040168_4_0_10"/>
<keyword evidence="6" id="KW-1185">Reference proteome</keyword>
<name>C9LG48_9BACT</name>
<sequence>MNNKMNNMRDNQREAVGAAHSPQSHIKVGITHGDTNGVGYELIFQTFGNPTMFEMCTPIVYGSPQIANAHKKALGLQFNYQIIEDSARAVDGQLNLIDCVKKDVPVNLGQPDKAAGFAAYCALERATADLREGKIDVLVTAPIDKFTIQSDDFHFTGHTEYLQDRLQGEYEPLMILMNGQLRVALVTTHLPLSEVAPAITAERVELKLRLLQRSLRTDFLLPMPRIAVLSLNPHCGDKGTIGSEEANIIKPVIEKLVKEGKNVFGPYPADGFFGSELHRRFDAVLAMYHDQGLAPFKALAMEEGVNFTAGLSAVRTSPDHGVAYDIAGKGVASVASFRSAVYSAIDIYRNRKADAAAKADPLPLGLYEKRQENERARKVAKNDSTE</sequence>
<reference evidence="5" key="1">
    <citation type="submission" date="2009-09" db="EMBL/GenBank/DDBJ databases">
        <authorList>
            <person name="Weinstock G."/>
            <person name="Sodergren E."/>
            <person name="Clifton S."/>
            <person name="Fulton L."/>
            <person name="Fulton B."/>
            <person name="Courtney L."/>
            <person name="Fronick C."/>
            <person name="Harrison M."/>
            <person name="Strong C."/>
            <person name="Farmer C."/>
            <person name="Delahaunty K."/>
            <person name="Markovic C."/>
            <person name="Hall O."/>
            <person name="Minx P."/>
            <person name="Tomlinson C."/>
            <person name="Mitreva M."/>
            <person name="Nelson J."/>
            <person name="Hou S."/>
            <person name="Wollam A."/>
            <person name="Pepin K.H."/>
            <person name="Johnson M."/>
            <person name="Bhonagiri V."/>
            <person name="Nash W.E."/>
            <person name="Warren W."/>
            <person name="Chinwalla A."/>
            <person name="Mardis E.R."/>
            <person name="Wilson R.K."/>
        </authorList>
    </citation>
    <scope>NUCLEOTIDE SEQUENCE [LARGE SCALE GENOMIC DNA]</scope>
    <source>
        <strain evidence="5">ATCC 51259</strain>
    </source>
</reference>
<dbReference type="GO" id="GO:0051287">
    <property type="term" value="F:NAD binding"/>
    <property type="evidence" value="ECO:0007669"/>
    <property type="project" value="InterPro"/>
</dbReference>
<dbReference type="GO" id="GO:0050570">
    <property type="term" value="F:4-hydroxythreonine-4-phosphate dehydrogenase activity"/>
    <property type="evidence" value="ECO:0007669"/>
    <property type="project" value="UniProtKB-EC"/>
</dbReference>
<protein>
    <submittedName>
        <fullName evidence="5">4-hydroxythreonine-4-phosphate dehydrogenase</fullName>
        <ecNumber evidence="5">1.1.1.262</ecNumber>
    </submittedName>
</protein>
<dbReference type="EC" id="1.1.1.262" evidence="5"/>
<feature type="region of interest" description="Disordered" evidence="4">
    <location>
        <begin position="1"/>
        <end position="25"/>
    </location>
</feature>
<keyword evidence="3" id="KW-0520">NAD</keyword>
<proteinExistence type="predicted"/>
<evidence type="ECO:0000256" key="2">
    <source>
        <dbReference type="ARBA" id="ARBA00023002"/>
    </source>
</evidence>
<dbReference type="AlphaFoldDB" id="C9LG48"/>
<dbReference type="eggNOG" id="COG1995">
    <property type="taxonomic scope" value="Bacteria"/>
</dbReference>
<organism evidence="5 6">
    <name type="scientific">Alloprevotella tannerae ATCC 51259</name>
    <dbReference type="NCBI Taxonomy" id="626522"/>
    <lineage>
        <taxon>Bacteria</taxon>
        <taxon>Pseudomonadati</taxon>
        <taxon>Bacteroidota</taxon>
        <taxon>Bacteroidia</taxon>
        <taxon>Bacteroidales</taxon>
        <taxon>Prevotellaceae</taxon>
        <taxon>Alloprevotella</taxon>
    </lineage>
</organism>
<keyword evidence="1" id="KW-0479">Metal-binding</keyword>
<dbReference type="PANTHER" id="PTHR30004:SF6">
    <property type="entry name" value="D-THREONATE 4-PHOSPHATE DEHYDROGENASE"/>
    <property type="match status" value="1"/>
</dbReference>
<dbReference type="Proteomes" id="UP000003460">
    <property type="component" value="Unassembled WGS sequence"/>
</dbReference>
<dbReference type="EMBL" id="ACIJ02000018">
    <property type="protein sequence ID" value="EEX71656.1"/>
    <property type="molecule type" value="Genomic_DNA"/>
</dbReference>
<accession>C9LG48</accession>
<evidence type="ECO:0000313" key="6">
    <source>
        <dbReference type="Proteomes" id="UP000003460"/>
    </source>
</evidence>
<dbReference type="STRING" id="626522.GCWU000325_01188"/>
<evidence type="ECO:0000256" key="3">
    <source>
        <dbReference type="ARBA" id="ARBA00023027"/>
    </source>
</evidence>
<dbReference type="GO" id="GO:0046872">
    <property type="term" value="F:metal ion binding"/>
    <property type="evidence" value="ECO:0007669"/>
    <property type="project" value="UniProtKB-KW"/>
</dbReference>
<dbReference type="Gene3D" id="3.40.718.10">
    <property type="entry name" value="Isopropylmalate Dehydrogenase"/>
    <property type="match status" value="1"/>
</dbReference>
<dbReference type="NCBIfam" id="TIGR00557">
    <property type="entry name" value="pdxA"/>
    <property type="match status" value="1"/>
</dbReference>